<dbReference type="Proteomes" id="UP001283341">
    <property type="component" value="Unassembled WGS sequence"/>
</dbReference>
<accession>A0AAE0LYN1</accession>
<dbReference type="GO" id="GO:0031267">
    <property type="term" value="F:small GTPase binding"/>
    <property type="evidence" value="ECO:0007669"/>
    <property type="project" value="InterPro"/>
</dbReference>
<feature type="compositionally biased region" description="Acidic residues" evidence="1">
    <location>
        <begin position="67"/>
        <end position="82"/>
    </location>
</feature>
<evidence type="ECO:0000256" key="1">
    <source>
        <dbReference type="SAM" id="MobiDB-lite"/>
    </source>
</evidence>
<comment type="caution">
    <text evidence="3">The sequence shown here is derived from an EMBL/GenBank/DDBJ whole genome shotgun (WGS) entry which is preliminary data.</text>
</comment>
<gene>
    <name evidence="3" type="ORF">B0H66DRAFT_400356</name>
</gene>
<sequence length="618" mass="68343">MMDATFGDQLLAALLDLVNSDAYKSATGPDAHHQDDFRQLSQSGLGHKKGYMCALMQYAQGDVQVPIDDDIDADSDDPGETDNDCRGRWGTPTESIDQLEGSSDAMPGDSQNGFMSVPGTTTGAGTVLVAGDGEAKFDFRITRIPYDLPELVPDKAGVSATTSQPSIPTTPSVDDDIFRPLASFTLPDLKLELFKGFEVEPPKFSFDQSGRQEATKRHHHLAPSTSTTQTSDSNQSMASMRTGTTSSSDEQPPQQRVKSSFSRLRNSVRSTRFPSDEDHSFIEKRSLTPYGLSRPSQQQQQSQDDSLFDRPLPPLPYSSSDIGFITDRRPSATPTIPDKQRAWQFGKRKQKEPGAVFGVELEKSIKTAPTRIRISHNGRANSHRAFPLSVYKCCEFIRFSDTKDVALFSSPGDAFNLDQLRRIFSSPPDYGESFSFDGTDYTVYDAARLITIYLTELPQPLVSRSVLKSWVLLARQHGAIEPPCPQRIETGLDFWAEALNRLPVANRNLVKHLLSLFAEVLTKTTEDWSKTEISEAEARQFSAGVSRALFHLDDSDMSAKNAVHPTLALAFIIRKRGEYLGSLDKQEDKSGKGKRDSSMFLPSTQEMMQWKAPGLTGA</sequence>
<dbReference type="PROSITE" id="PS50238">
    <property type="entry name" value="RHOGAP"/>
    <property type="match status" value="1"/>
</dbReference>
<reference evidence="3" key="2">
    <citation type="submission" date="2023-06" db="EMBL/GenBank/DDBJ databases">
        <authorList>
            <consortium name="Lawrence Berkeley National Laboratory"/>
            <person name="Haridas S."/>
            <person name="Hensen N."/>
            <person name="Bonometti L."/>
            <person name="Westerberg I."/>
            <person name="Brannstrom I.O."/>
            <person name="Guillou S."/>
            <person name="Cros-Aarteil S."/>
            <person name="Calhoun S."/>
            <person name="Kuo A."/>
            <person name="Mondo S."/>
            <person name="Pangilinan J."/>
            <person name="Riley R."/>
            <person name="Labutti K."/>
            <person name="Andreopoulos B."/>
            <person name="Lipzen A."/>
            <person name="Chen C."/>
            <person name="Yanf M."/>
            <person name="Daum C."/>
            <person name="Ng V."/>
            <person name="Clum A."/>
            <person name="Steindorff A."/>
            <person name="Ohm R."/>
            <person name="Martin F."/>
            <person name="Silar P."/>
            <person name="Natvig D."/>
            <person name="Lalanne C."/>
            <person name="Gautier V."/>
            <person name="Ament-Velasquez S.L."/>
            <person name="Kruys A."/>
            <person name="Hutchinson M.I."/>
            <person name="Powell A.J."/>
            <person name="Barry K."/>
            <person name="Miller A.N."/>
            <person name="Grigoriev I.V."/>
            <person name="Debuchy R."/>
            <person name="Gladieux P."/>
            <person name="Thoren M.H."/>
            <person name="Johannesson H."/>
        </authorList>
    </citation>
    <scope>NUCLEOTIDE SEQUENCE</scope>
    <source>
        <strain evidence="3">CBS 118394</strain>
    </source>
</reference>
<dbReference type="SUPFAM" id="SSF48350">
    <property type="entry name" value="GTPase activation domain, GAP"/>
    <property type="match status" value="1"/>
</dbReference>
<feature type="compositionally biased region" description="Basic and acidic residues" evidence="1">
    <location>
        <begin position="274"/>
        <end position="286"/>
    </location>
</feature>
<evidence type="ECO:0000313" key="3">
    <source>
        <dbReference type="EMBL" id="KAK3312528.1"/>
    </source>
</evidence>
<feature type="domain" description="Rho-GAP" evidence="2">
    <location>
        <begin position="359"/>
        <end position="580"/>
    </location>
</feature>
<feature type="compositionally biased region" description="Basic and acidic residues" evidence="1">
    <location>
        <begin position="584"/>
        <end position="597"/>
    </location>
</feature>
<dbReference type="GO" id="GO:0005096">
    <property type="term" value="F:GTPase activator activity"/>
    <property type="evidence" value="ECO:0007669"/>
    <property type="project" value="InterPro"/>
</dbReference>
<feature type="region of interest" description="Disordered" evidence="1">
    <location>
        <begin position="584"/>
        <end position="606"/>
    </location>
</feature>
<feature type="compositionally biased region" description="Low complexity" evidence="1">
    <location>
        <begin position="224"/>
        <end position="236"/>
    </location>
</feature>
<proteinExistence type="predicted"/>
<dbReference type="InterPro" id="IPR039767">
    <property type="entry name" value="RALBP1"/>
</dbReference>
<dbReference type="SMART" id="SM00324">
    <property type="entry name" value="RhoGAP"/>
    <property type="match status" value="1"/>
</dbReference>
<feature type="compositionally biased region" description="Polar residues" evidence="1">
    <location>
        <begin position="237"/>
        <end position="273"/>
    </location>
</feature>
<dbReference type="InterPro" id="IPR008936">
    <property type="entry name" value="Rho_GTPase_activation_prot"/>
</dbReference>
<dbReference type="EMBL" id="JAUEDM010000009">
    <property type="protein sequence ID" value="KAK3312528.1"/>
    <property type="molecule type" value="Genomic_DNA"/>
</dbReference>
<feature type="region of interest" description="Disordered" evidence="1">
    <location>
        <begin position="205"/>
        <end position="337"/>
    </location>
</feature>
<dbReference type="Pfam" id="PF00620">
    <property type="entry name" value="RhoGAP"/>
    <property type="match status" value="1"/>
</dbReference>
<keyword evidence="4" id="KW-1185">Reference proteome</keyword>
<dbReference type="GO" id="GO:0007264">
    <property type="term" value="P:small GTPase-mediated signal transduction"/>
    <property type="evidence" value="ECO:0007669"/>
    <property type="project" value="InterPro"/>
</dbReference>
<evidence type="ECO:0000259" key="2">
    <source>
        <dbReference type="PROSITE" id="PS50238"/>
    </source>
</evidence>
<organism evidence="3 4">
    <name type="scientific">Apodospora peruviana</name>
    <dbReference type="NCBI Taxonomy" id="516989"/>
    <lineage>
        <taxon>Eukaryota</taxon>
        <taxon>Fungi</taxon>
        <taxon>Dikarya</taxon>
        <taxon>Ascomycota</taxon>
        <taxon>Pezizomycotina</taxon>
        <taxon>Sordariomycetes</taxon>
        <taxon>Sordariomycetidae</taxon>
        <taxon>Sordariales</taxon>
        <taxon>Lasiosphaeriaceae</taxon>
        <taxon>Apodospora</taxon>
    </lineage>
</organism>
<reference evidence="3" key="1">
    <citation type="journal article" date="2023" name="Mol. Phylogenet. Evol.">
        <title>Genome-scale phylogeny and comparative genomics of the fungal order Sordariales.</title>
        <authorList>
            <person name="Hensen N."/>
            <person name="Bonometti L."/>
            <person name="Westerberg I."/>
            <person name="Brannstrom I.O."/>
            <person name="Guillou S."/>
            <person name="Cros-Aarteil S."/>
            <person name="Calhoun S."/>
            <person name="Haridas S."/>
            <person name="Kuo A."/>
            <person name="Mondo S."/>
            <person name="Pangilinan J."/>
            <person name="Riley R."/>
            <person name="LaButti K."/>
            <person name="Andreopoulos B."/>
            <person name="Lipzen A."/>
            <person name="Chen C."/>
            <person name="Yan M."/>
            <person name="Daum C."/>
            <person name="Ng V."/>
            <person name="Clum A."/>
            <person name="Steindorff A."/>
            <person name="Ohm R.A."/>
            <person name="Martin F."/>
            <person name="Silar P."/>
            <person name="Natvig D.O."/>
            <person name="Lalanne C."/>
            <person name="Gautier V."/>
            <person name="Ament-Velasquez S.L."/>
            <person name="Kruys A."/>
            <person name="Hutchinson M.I."/>
            <person name="Powell A.J."/>
            <person name="Barry K."/>
            <person name="Miller A.N."/>
            <person name="Grigoriev I.V."/>
            <person name="Debuchy R."/>
            <person name="Gladieux P."/>
            <person name="Hiltunen Thoren M."/>
            <person name="Johannesson H."/>
        </authorList>
    </citation>
    <scope>NUCLEOTIDE SEQUENCE</scope>
    <source>
        <strain evidence="3">CBS 118394</strain>
    </source>
</reference>
<protein>
    <submittedName>
        <fullName evidence="3">Rho GTPase activation protein</fullName>
    </submittedName>
</protein>
<dbReference type="PANTHER" id="PTHR12783">
    <property type="entry name" value="RALA BINDING PROTEIN 1 RALBP1"/>
    <property type="match status" value="1"/>
</dbReference>
<dbReference type="AlphaFoldDB" id="A0AAE0LYN1"/>
<feature type="compositionally biased region" description="Low complexity" evidence="1">
    <location>
        <begin position="296"/>
        <end position="305"/>
    </location>
</feature>
<dbReference type="InterPro" id="IPR000198">
    <property type="entry name" value="RhoGAP_dom"/>
</dbReference>
<evidence type="ECO:0000313" key="4">
    <source>
        <dbReference type="Proteomes" id="UP001283341"/>
    </source>
</evidence>
<name>A0AAE0LYN1_9PEZI</name>
<dbReference type="Gene3D" id="1.10.555.10">
    <property type="entry name" value="Rho GTPase activation protein"/>
    <property type="match status" value="1"/>
</dbReference>
<dbReference type="PANTHER" id="PTHR12783:SF5">
    <property type="entry name" value="RALA-BINDING PROTEIN 1"/>
    <property type="match status" value="1"/>
</dbReference>
<feature type="region of interest" description="Disordered" evidence="1">
    <location>
        <begin position="67"/>
        <end position="109"/>
    </location>
</feature>